<dbReference type="Pfam" id="PF00462">
    <property type="entry name" value="Glutaredoxin"/>
    <property type="match status" value="1"/>
</dbReference>
<organism evidence="7 8">
    <name type="scientific">SAR92 bacterium BACL26 MAG-121220-bin70</name>
    <dbReference type="NCBI Taxonomy" id="1655626"/>
    <lineage>
        <taxon>Bacteria</taxon>
        <taxon>Pseudomonadati</taxon>
        <taxon>Pseudomonadota</taxon>
        <taxon>Gammaproteobacteria</taxon>
        <taxon>Cellvibrionales</taxon>
        <taxon>Porticoccaceae</taxon>
        <taxon>SAR92 clade</taxon>
    </lineage>
</organism>
<keyword evidence="3" id="KW-0249">Electron transport</keyword>
<dbReference type="CDD" id="cd02066">
    <property type="entry name" value="GRX_family"/>
    <property type="match status" value="1"/>
</dbReference>
<evidence type="ECO:0000256" key="4">
    <source>
        <dbReference type="ARBA" id="ARBA00023157"/>
    </source>
</evidence>
<reference evidence="7 8" key="1">
    <citation type="submission" date="2015-10" db="EMBL/GenBank/DDBJ databases">
        <title>Metagenome-Assembled Genomes uncover a global brackish microbiome.</title>
        <authorList>
            <person name="Hugerth L.W."/>
            <person name="Larsson J."/>
            <person name="Alneberg J."/>
            <person name="Lindh M.V."/>
            <person name="Legrand C."/>
            <person name="Pinhassi J."/>
            <person name="Andersson A.F."/>
        </authorList>
    </citation>
    <scope>NUCLEOTIDE SEQUENCE [LARGE SCALE GENOMIC DNA]</scope>
    <source>
        <strain evidence="7">BACL26 MAG-121220-bin70</strain>
    </source>
</reference>
<dbReference type="SUPFAM" id="SSF52833">
    <property type="entry name" value="Thioredoxin-like"/>
    <property type="match status" value="1"/>
</dbReference>
<evidence type="ECO:0000256" key="3">
    <source>
        <dbReference type="ARBA" id="ARBA00022982"/>
    </source>
</evidence>
<sequence length="125" mass="14209">MNRPILETNKIHPSIQKVLAENHVDIVTEVQQAIANNTIVVVGMSQNPAPKRARKVLDELNIEYTYLEYGSYFKQWRRRNALKMWTGWPTFPIIFVKGILIGGSSDLRALIESGELQTMLAPSND</sequence>
<keyword evidence="5" id="KW-0676">Redox-active center</keyword>
<evidence type="ECO:0000313" key="7">
    <source>
        <dbReference type="EMBL" id="KRO91258.1"/>
    </source>
</evidence>
<dbReference type="EMBL" id="LICA01000560">
    <property type="protein sequence ID" value="KRO91258.1"/>
    <property type="molecule type" value="Genomic_DNA"/>
</dbReference>
<evidence type="ECO:0000256" key="2">
    <source>
        <dbReference type="ARBA" id="ARBA00022448"/>
    </source>
</evidence>
<evidence type="ECO:0000256" key="5">
    <source>
        <dbReference type="ARBA" id="ARBA00023284"/>
    </source>
</evidence>
<keyword evidence="2" id="KW-0813">Transport</keyword>
<dbReference type="AlphaFoldDB" id="A0A0R2U127"/>
<protein>
    <submittedName>
        <fullName evidence="7">Glutaredoxin</fullName>
    </submittedName>
</protein>
<dbReference type="InterPro" id="IPR036249">
    <property type="entry name" value="Thioredoxin-like_sf"/>
</dbReference>
<dbReference type="Gene3D" id="3.40.30.10">
    <property type="entry name" value="Glutaredoxin"/>
    <property type="match status" value="1"/>
</dbReference>
<dbReference type="PANTHER" id="PTHR46679:SF1">
    <property type="entry name" value="GLUTAREDOXIN-2, MITOCHONDRIAL"/>
    <property type="match status" value="1"/>
</dbReference>
<comment type="caution">
    <text evidence="7">The sequence shown here is derived from an EMBL/GenBank/DDBJ whole genome shotgun (WGS) entry which is preliminary data.</text>
</comment>
<accession>A0A0R2U127</accession>
<dbReference type="Proteomes" id="UP000051213">
    <property type="component" value="Unassembled WGS sequence"/>
</dbReference>
<dbReference type="InterPro" id="IPR002109">
    <property type="entry name" value="Glutaredoxin"/>
</dbReference>
<evidence type="ECO:0000313" key="8">
    <source>
        <dbReference type="Proteomes" id="UP000051213"/>
    </source>
</evidence>
<keyword evidence="4" id="KW-1015">Disulfide bond</keyword>
<comment type="similarity">
    <text evidence="1">Belongs to the glutaredoxin family.</text>
</comment>
<proteinExistence type="inferred from homology"/>
<dbReference type="PROSITE" id="PS51354">
    <property type="entry name" value="GLUTAREDOXIN_2"/>
    <property type="match status" value="1"/>
</dbReference>
<evidence type="ECO:0000259" key="6">
    <source>
        <dbReference type="Pfam" id="PF00462"/>
    </source>
</evidence>
<dbReference type="PANTHER" id="PTHR46679">
    <property type="match status" value="1"/>
</dbReference>
<evidence type="ECO:0000256" key="1">
    <source>
        <dbReference type="ARBA" id="ARBA00007787"/>
    </source>
</evidence>
<dbReference type="GO" id="GO:0015035">
    <property type="term" value="F:protein-disulfide reductase activity"/>
    <property type="evidence" value="ECO:0007669"/>
    <property type="project" value="TreeGrafter"/>
</dbReference>
<feature type="domain" description="Glutaredoxin" evidence="6">
    <location>
        <begin position="45"/>
        <end position="100"/>
    </location>
</feature>
<name>A0A0R2U127_9GAMM</name>
<gene>
    <name evidence="7" type="ORF">ABS24_05490</name>
</gene>